<sequence>MVLLGVALNGQDRVVGADRLGVGVGVVGAAQRLRVVIVGRLQAAPVVLETLAWSLHDGAVVAREPAAHAVDHPVPPSALQLRDDLDNVALAEAQAGAVVGVVVVERLHVHAPWRNGTTVAVHGGGGGGRRDASFRAGEGSNVALSL</sequence>
<gene>
    <name evidence="1" type="ORF">OPT61_g6925</name>
</gene>
<reference evidence="1" key="1">
    <citation type="submission" date="2022-11" db="EMBL/GenBank/DDBJ databases">
        <title>Genome Sequence of Boeremia exigua.</title>
        <authorList>
            <person name="Buettner E."/>
        </authorList>
    </citation>
    <scope>NUCLEOTIDE SEQUENCE</scope>
    <source>
        <strain evidence="1">CU02</strain>
    </source>
</reference>
<evidence type="ECO:0000313" key="1">
    <source>
        <dbReference type="EMBL" id="KAJ8110153.1"/>
    </source>
</evidence>
<comment type="caution">
    <text evidence="1">The sequence shown here is derived from an EMBL/GenBank/DDBJ whole genome shotgun (WGS) entry which is preliminary data.</text>
</comment>
<evidence type="ECO:0000313" key="2">
    <source>
        <dbReference type="Proteomes" id="UP001153331"/>
    </source>
</evidence>
<organism evidence="1 2">
    <name type="scientific">Boeremia exigua</name>
    <dbReference type="NCBI Taxonomy" id="749465"/>
    <lineage>
        <taxon>Eukaryota</taxon>
        <taxon>Fungi</taxon>
        <taxon>Dikarya</taxon>
        <taxon>Ascomycota</taxon>
        <taxon>Pezizomycotina</taxon>
        <taxon>Dothideomycetes</taxon>
        <taxon>Pleosporomycetidae</taxon>
        <taxon>Pleosporales</taxon>
        <taxon>Pleosporineae</taxon>
        <taxon>Didymellaceae</taxon>
        <taxon>Boeremia</taxon>
    </lineage>
</organism>
<name>A0ACC2I599_9PLEO</name>
<dbReference type="Proteomes" id="UP001153331">
    <property type="component" value="Unassembled WGS sequence"/>
</dbReference>
<keyword evidence="2" id="KW-1185">Reference proteome</keyword>
<protein>
    <submittedName>
        <fullName evidence="1">Uncharacterized protein</fullName>
    </submittedName>
</protein>
<proteinExistence type="predicted"/>
<dbReference type="EMBL" id="JAPHNI010000530">
    <property type="protein sequence ID" value="KAJ8110153.1"/>
    <property type="molecule type" value="Genomic_DNA"/>
</dbReference>
<accession>A0ACC2I599</accession>